<dbReference type="PROSITE" id="PS00086">
    <property type="entry name" value="CYTOCHROME_P450"/>
    <property type="match status" value="1"/>
</dbReference>
<feature type="compositionally biased region" description="Polar residues" evidence="3">
    <location>
        <begin position="1"/>
        <end position="12"/>
    </location>
</feature>
<comment type="caution">
    <text evidence="4">The sequence shown here is derived from an EMBL/GenBank/DDBJ whole genome shotgun (WGS) entry which is preliminary data.</text>
</comment>
<evidence type="ECO:0000256" key="2">
    <source>
        <dbReference type="RuleBase" id="RU000461"/>
    </source>
</evidence>
<proteinExistence type="inferred from homology"/>
<keyword evidence="2" id="KW-0503">Monooxygenase</keyword>
<dbReference type="InterPro" id="IPR017972">
    <property type="entry name" value="Cyt_P450_CS"/>
</dbReference>
<protein>
    <submittedName>
        <fullName evidence="4">Cytochrome P450</fullName>
    </submittedName>
</protein>
<organism evidence="4 5">
    <name type="scientific">Novosphingobium anseongense</name>
    <dbReference type="NCBI Taxonomy" id="3133436"/>
    <lineage>
        <taxon>Bacteria</taxon>
        <taxon>Pseudomonadati</taxon>
        <taxon>Pseudomonadota</taxon>
        <taxon>Alphaproteobacteria</taxon>
        <taxon>Sphingomonadales</taxon>
        <taxon>Sphingomonadaceae</taxon>
        <taxon>Novosphingobium</taxon>
    </lineage>
</organism>
<keyword evidence="2" id="KW-0408">Iron</keyword>
<evidence type="ECO:0000313" key="5">
    <source>
        <dbReference type="Proteomes" id="UP001361239"/>
    </source>
</evidence>
<dbReference type="InterPro" id="IPR002397">
    <property type="entry name" value="Cyt_P450_B"/>
</dbReference>
<evidence type="ECO:0000313" key="4">
    <source>
        <dbReference type="EMBL" id="MEJ5976508.1"/>
    </source>
</evidence>
<sequence>MASTTETQTSERPPSERLPLSAEEQRLIEEGTLKDHAIQAHPRDFYRAMRKGQPIYHDKGLNSWLVTRHEDIWAVQSDPITFSVQHGYHEQQARGMQDEFRNYLREHGGGYFPDAIMSDPPYHTRIRKLMERAFTAHRVKELEPRLHAIVRDLIAEFADKGSCDAVRDISQPLTIRVIVEQMGLDHGMEDKIIEWSMAVTAQIGAMQSRETMLANAAKIAELQQYLIGKMKDREAEPREDMISDIVHASVTNEDGTVEKLTFDEAVSLIRAMVIAGNDTTATAIGNLFYVLATKPGMMETLLEVAEDDRRMNRFVEEHLRNEPPVRALSRMAVKDAVVNGTLIPAGSHMLLVYDSGNDDETVFPEPRKFDMDRPNLGRHVGFGGGPHRCVGLALARMEVKLAAQEVARQLKNIKLAIPESEITYLPTVATHTIESLPITYDKR</sequence>
<dbReference type="Gene3D" id="1.10.630.10">
    <property type="entry name" value="Cytochrome P450"/>
    <property type="match status" value="1"/>
</dbReference>
<feature type="region of interest" description="Disordered" evidence="3">
    <location>
        <begin position="1"/>
        <end position="21"/>
    </location>
</feature>
<keyword evidence="5" id="KW-1185">Reference proteome</keyword>
<evidence type="ECO:0000256" key="3">
    <source>
        <dbReference type="SAM" id="MobiDB-lite"/>
    </source>
</evidence>
<dbReference type="InterPro" id="IPR001128">
    <property type="entry name" value="Cyt_P450"/>
</dbReference>
<dbReference type="SUPFAM" id="SSF48264">
    <property type="entry name" value="Cytochrome P450"/>
    <property type="match status" value="1"/>
</dbReference>
<keyword evidence="2" id="KW-0479">Metal-binding</keyword>
<accession>A0ABU8RU49</accession>
<dbReference type="RefSeq" id="WP_339586417.1">
    <property type="nucleotide sequence ID" value="NZ_JBBHJZ010000001.1"/>
</dbReference>
<keyword evidence="2" id="KW-0560">Oxidoreductase</keyword>
<dbReference type="InterPro" id="IPR036396">
    <property type="entry name" value="Cyt_P450_sf"/>
</dbReference>
<dbReference type="Proteomes" id="UP001361239">
    <property type="component" value="Unassembled WGS sequence"/>
</dbReference>
<reference evidence="4 5" key="1">
    <citation type="submission" date="2024-03" db="EMBL/GenBank/DDBJ databases">
        <authorList>
            <person name="Jo J.-H."/>
        </authorList>
    </citation>
    <scope>NUCLEOTIDE SEQUENCE [LARGE SCALE GENOMIC DNA]</scope>
    <source>
        <strain evidence="4 5">PS1R-30</strain>
    </source>
</reference>
<evidence type="ECO:0000256" key="1">
    <source>
        <dbReference type="ARBA" id="ARBA00010617"/>
    </source>
</evidence>
<dbReference type="EMBL" id="JBBHJZ010000001">
    <property type="protein sequence ID" value="MEJ5976508.1"/>
    <property type="molecule type" value="Genomic_DNA"/>
</dbReference>
<dbReference type="Pfam" id="PF00067">
    <property type="entry name" value="p450"/>
    <property type="match status" value="1"/>
</dbReference>
<dbReference type="PANTHER" id="PTHR46696">
    <property type="entry name" value="P450, PUTATIVE (EUROFUNG)-RELATED"/>
    <property type="match status" value="1"/>
</dbReference>
<dbReference type="PRINTS" id="PR00359">
    <property type="entry name" value="BP450"/>
</dbReference>
<keyword evidence="2" id="KW-0349">Heme</keyword>
<name>A0ABU8RU49_9SPHN</name>
<dbReference type="PANTHER" id="PTHR46696:SF6">
    <property type="entry name" value="P450, PUTATIVE (EUROFUNG)-RELATED"/>
    <property type="match status" value="1"/>
</dbReference>
<dbReference type="PRINTS" id="PR00385">
    <property type="entry name" value="P450"/>
</dbReference>
<comment type="similarity">
    <text evidence="1 2">Belongs to the cytochrome P450 family.</text>
</comment>
<gene>
    <name evidence="4" type="ORF">WG901_07675</name>
</gene>